<comment type="caution">
    <text evidence="1">The sequence shown here is derived from an EMBL/GenBank/DDBJ whole genome shotgun (WGS) entry which is preliminary data.</text>
</comment>
<dbReference type="Proteomes" id="UP001056778">
    <property type="component" value="Chromosome 8"/>
</dbReference>
<sequence length="255" mass="28646">MYVSPVLFLIFGTILIPESPYFLVKKAKYEEARASLSAFQPIDIEHRFIQIKTSTGVSLSLTIIQQLTAFGAILLYMHHIFDDANLSLSKEIATILMGVVQVVACLSSHIFFEKFERKPLELISSIATCLSLFILSIYFYLVITTDTTSIAWLPIASLIVYIFFCSVGMGPIPTTLLGDTFPLNLKQLISSITTTCCFIFSFIVAKIFPILIDLVDNWFAFLIFGVLNGISIIFIWFNMPEITNDNAGNEVFEME</sequence>
<gene>
    <name evidence="1" type="ORF">MML48_8g00017325</name>
</gene>
<protein>
    <submittedName>
        <fullName evidence="1">Facilitated trehalose transporter tret1-1-like protein</fullName>
    </submittedName>
</protein>
<proteinExistence type="predicted"/>
<evidence type="ECO:0000313" key="1">
    <source>
        <dbReference type="EMBL" id="KAI4455937.1"/>
    </source>
</evidence>
<dbReference type="EMBL" id="CM043022">
    <property type="protein sequence ID" value="KAI4455937.1"/>
    <property type="molecule type" value="Genomic_DNA"/>
</dbReference>
<keyword evidence="2" id="KW-1185">Reference proteome</keyword>
<evidence type="ECO:0000313" key="2">
    <source>
        <dbReference type="Proteomes" id="UP001056778"/>
    </source>
</evidence>
<name>A0ACB9SLD0_HOLOL</name>
<accession>A0ACB9SLD0</accession>
<reference evidence="1" key="1">
    <citation type="submission" date="2022-04" db="EMBL/GenBank/DDBJ databases">
        <title>Chromosome-scale genome assembly of Holotrichia oblita Faldermann.</title>
        <authorList>
            <person name="Rongchong L."/>
        </authorList>
    </citation>
    <scope>NUCLEOTIDE SEQUENCE</scope>
    <source>
        <strain evidence="1">81SQS9</strain>
    </source>
</reference>
<organism evidence="1 2">
    <name type="scientific">Holotrichia oblita</name>
    <name type="common">Chafer beetle</name>
    <dbReference type="NCBI Taxonomy" id="644536"/>
    <lineage>
        <taxon>Eukaryota</taxon>
        <taxon>Metazoa</taxon>
        <taxon>Ecdysozoa</taxon>
        <taxon>Arthropoda</taxon>
        <taxon>Hexapoda</taxon>
        <taxon>Insecta</taxon>
        <taxon>Pterygota</taxon>
        <taxon>Neoptera</taxon>
        <taxon>Endopterygota</taxon>
        <taxon>Coleoptera</taxon>
        <taxon>Polyphaga</taxon>
        <taxon>Scarabaeiformia</taxon>
        <taxon>Scarabaeidae</taxon>
        <taxon>Melolonthinae</taxon>
        <taxon>Holotrichia</taxon>
    </lineage>
</organism>